<comment type="similarity">
    <text evidence="2">Belongs to the krueppel C2H2-type zinc-finger protein family.</text>
</comment>
<keyword evidence="6" id="KW-0862">Zinc</keyword>
<feature type="compositionally biased region" description="Basic and acidic residues" evidence="12">
    <location>
        <begin position="7"/>
        <end position="24"/>
    </location>
</feature>
<keyword evidence="7" id="KW-0805">Transcription regulation</keyword>
<feature type="compositionally biased region" description="Pro residues" evidence="12">
    <location>
        <begin position="775"/>
        <end position="790"/>
    </location>
</feature>
<dbReference type="FunFam" id="3.30.160.60:FF:000652">
    <property type="entry name" value="Zinc finger protein 516"/>
    <property type="match status" value="1"/>
</dbReference>
<feature type="domain" description="C2H2-type" evidence="13">
    <location>
        <begin position="250"/>
        <end position="277"/>
    </location>
</feature>
<feature type="region of interest" description="Disordered" evidence="12">
    <location>
        <begin position="531"/>
        <end position="591"/>
    </location>
</feature>
<evidence type="ECO:0000256" key="11">
    <source>
        <dbReference type="PROSITE-ProRule" id="PRU00042"/>
    </source>
</evidence>
<reference evidence="14" key="3">
    <citation type="submission" date="2025-09" db="UniProtKB">
        <authorList>
            <consortium name="Ensembl"/>
        </authorList>
    </citation>
    <scope>IDENTIFICATION</scope>
</reference>
<dbReference type="OrthoDB" id="8852887at2759"/>
<dbReference type="SMART" id="SM00355">
    <property type="entry name" value="ZnF_C2H2"/>
    <property type="match status" value="12"/>
</dbReference>
<evidence type="ECO:0000256" key="5">
    <source>
        <dbReference type="ARBA" id="ARBA00022771"/>
    </source>
</evidence>
<feature type="compositionally biased region" description="Basic residues" evidence="12">
    <location>
        <begin position="333"/>
        <end position="347"/>
    </location>
</feature>
<organism evidence="14 15">
    <name type="scientific">Scleropages formosus</name>
    <name type="common">Asian bonytongue</name>
    <name type="synonym">Osteoglossum formosum</name>
    <dbReference type="NCBI Taxonomy" id="113540"/>
    <lineage>
        <taxon>Eukaryota</taxon>
        <taxon>Metazoa</taxon>
        <taxon>Chordata</taxon>
        <taxon>Craniata</taxon>
        <taxon>Vertebrata</taxon>
        <taxon>Euteleostomi</taxon>
        <taxon>Actinopterygii</taxon>
        <taxon>Neopterygii</taxon>
        <taxon>Teleostei</taxon>
        <taxon>Osteoglossocephala</taxon>
        <taxon>Osteoglossomorpha</taxon>
        <taxon>Osteoglossiformes</taxon>
        <taxon>Osteoglossidae</taxon>
        <taxon>Scleropages</taxon>
    </lineage>
</organism>
<dbReference type="GO" id="GO:0000978">
    <property type="term" value="F:RNA polymerase II cis-regulatory region sequence-specific DNA binding"/>
    <property type="evidence" value="ECO:0007669"/>
    <property type="project" value="TreeGrafter"/>
</dbReference>
<proteinExistence type="inferred from homology"/>
<dbReference type="GeneTree" id="ENSGT00940000160839"/>
<dbReference type="PANTHER" id="PTHR45925">
    <property type="entry name" value="ZINC FINGER PROTEIN"/>
    <property type="match status" value="1"/>
</dbReference>
<evidence type="ECO:0000313" key="15">
    <source>
        <dbReference type="Proteomes" id="UP000694397"/>
    </source>
</evidence>
<feature type="compositionally biased region" description="Low complexity" evidence="12">
    <location>
        <begin position="499"/>
        <end position="510"/>
    </location>
</feature>
<dbReference type="GO" id="GO:0000981">
    <property type="term" value="F:DNA-binding transcription factor activity, RNA polymerase II-specific"/>
    <property type="evidence" value="ECO:0007669"/>
    <property type="project" value="TreeGrafter"/>
</dbReference>
<keyword evidence="5 11" id="KW-0863">Zinc-finger</keyword>
<feature type="compositionally biased region" description="Low complexity" evidence="12">
    <location>
        <begin position="552"/>
        <end position="565"/>
    </location>
</feature>
<feature type="domain" description="C2H2-type" evidence="13">
    <location>
        <begin position="1042"/>
        <end position="1065"/>
    </location>
</feature>
<feature type="domain" description="C2H2-type" evidence="13">
    <location>
        <begin position="222"/>
        <end position="249"/>
    </location>
</feature>
<feature type="compositionally biased region" description="Low complexity" evidence="12">
    <location>
        <begin position="852"/>
        <end position="863"/>
    </location>
</feature>
<dbReference type="InterPro" id="IPR051967">
    <property type="entry name" value="Krueppel_C2H2-ZF"/>
</dbReference>
<feature type="domain" description="C2H2-type" evidence="13">
    <location>
        <begin position="33"/>
        <end position="60"/>
    </location>
</feature>
<dbReference type="RefSeq" id="XP_029104019.1">
    <property type="nucleotide sequence ID" value="XM_029248186.1"/>
</dbReference>
<feature type="region of interest" description="Disordered" evidence="12">
    <location>
        <begin position="330"/>
        <end position="356"/>
    </location>
</feature>
<evidence type="ECO:0000256" key="1">
    <source>
        <dbReference type="ARBA" id="ARBA00004123"/>
    </source>
</evidence>
<evidence type="ECO:0000256" key="7">
    <source>
        <dbReference type="ARBA" id="ARBA00023015"/>
    </source>
</evidence>
<sequence length="1105" mass="119701">MNPGEAETEKLEASVDKSKMKGGRADQDKSLCYACNICGKSFPFQSSLSQHMRKHTGERPYKCPYCEHRASQKGSLKLHIRGHKLGTLSHGFEEADGELAEAGVSEGLGACASPTESTSACNGVLHDGAKDDDGDKVPSKGAKRDRAALRCALCKRKLGSREELERHAQLHKPYRCRLCSFVVMREDQLLCHIEKMHITVEAAVPEAVDGEAGPDGQSEGPFPCKLCDKVFGQAWLLKAHTKKHLASTEHCCHVCGRRFREAWFLRSHMKTHGSKAGGRGKAKGDSEPAATINDVVQDETAMVNGLCLFEICSRCGNLFHDQESLQVHERVHTHAHRINGKRPHSRRKSSDDLDSSSAKKLFMEGLNLRPAAAKDSPMEETLGKRIPELDPVCSYQAWQLTTKGRVAEVSDAGRYLGWDEVLEDADVAYDEEKGEYTVVGPERCRQEPGCHSTSGGQRRRSNGNNARHQHRSSGGSSCQPSPSCVGEVSPESMSDAEYRPPSRQSRRASQSKSAECFECGRVFRTHHQMVLHSRMHRKDARSGGESRGQGERLGSASEAESGSASRPSTPGCEDSPPFVVGEDTAGDASLDKKPYICNRCNVVTTDLSSWLSHVKLYHKEQGGEPSSSRPNQIEPKSTEGEGAGSLPAGAGEGTEFPKLKKALLQEPPVPSSPRGGAAGSAAEMQNGTRTRGKVDSVPLNLTLQAGSQTAGVGSRLQGSMVTHQCTSCPFVTRYPEVLWIHQRVYHKANGGTPAARWTPKRRTGPPPALDGQECPPLPPTWVPRTRPPVPGSSRKSRSVESSSSSSNRDSSSVSRAPPSKSPLHPAKKHKASKHSAEEGMQSRPRLEPHPTADSAAAPEKSAAGCPRRTGSPKGSSQLERFSLPREGLGFMLSSKHALSENARGATLSSHPLPGRTHNQQETHGPRHGADPRAAPGSGAAWSRSSALLDAPPFLTQVTKEPSTDIAEPPGGIFGFLKSCNSHGLTNLYQRWGGLTGSALDHTGILRSLVRQGDYPCQECGKSFGQPSHLRTHMRSHTGERPFRCQHCPYSSSQKGNLKTHVQCVHRLAFEGGLQQGRPRPPGQPAEHALEDPIQDRSVPETTVLD</sequence>
<dbReference type="Gene3D" id="3.30.160.60">
    <property type="entry name" value="Classic Zinc Finger"/>
    <property type="match status" value="7"/>
</dbReference>
<feature type="domain" description="C2H2-type" evidence="13">
    <location>
        <begin position="149"/>
        <end position="176"/>
    </location>
</feature>
<dbReference type="GeneID" id="108933327"/>
<evidence type="ECO:0000256" key="12">
    <source>
        <dbReference type="SAM" id="MobiDB-lite"/>
    </source>
</evidence>
<dbReference type="InterPro" id="IPR036236">
    <property type="entry name" value="Znf_C2H2_sf"/>
</dbReference>
<keyword evidence="15" id="KW-1185">Reference proteome</keyword>
<evidence type="ECO:0000256" key="8">
    <source>
        <dbReference type="ARBA" id="ARBA00023125"/>
    </source>
</evidence>
<feature type="region of interest" description="Disordered" evidence="12">
    <location>
        <begin position="1072"/>
        <end position="1105"/>
    </location>
</feature>
<evidence type="ECO:0000313" key="14">
    <source>
        <dbReference type="Ensembl" id="ENSSFOP00015013889.2"/>
    </source>
</evidence>
<dbReference type="AlphaFoldDB" id="A0A8C9RK23"/>
<dbReference type="PANTHER" id="PTHR45925:SF3">
    <property type="entry name" value="ZINC FINGER PROTEIN 516"/>
    <property type="match status" value="1"/>
</dbReference>
<dbReference type="FunFam" id="3.30.160.60:FF:000446">
    <property type="entry name" value="Zinc finger protein"/>
    <property type="match status" value="1"/>
</dbReference>
<dbReference type="GO" id="GO:0008270">
    <property type="term" value="F:zinc ion binding"/>
    <property type="evidence" value="ECO:0007669"/>
    <property type="project" value="UniProtKB-KW"/>
</dbReference>
<feature type="domain" description="C2H2-type" evidence="13">
    <location>
        <begin position="1014"/>
        <end position="1041"/>
    </location>
</feature>
<evidence type="ECO:0000256" key="2">
    <source>
        <dbReference type="ARBA" id="ARBA00006991"/>
    </source>
</evidence>
<dbReference type="PROSITE" id="PS00028">
    <property type="entry name" value="ZINC_FINGER_C2H2_1"/>
    <property type="match status" value="7"/>
</dbReference>
<gene>
    <name evidence="14" type="primary">ZNF516</name>
</gene>
<keyword evidence="9" id="KW-0804">Transcription</keyword>
<dbReference type="SUPFAM" id="SSF57667">
    <property type="entry name" value="beta-beta-alpha zinc fingers"/>
    <property type="match status" value="5"/>
</dbReference>
<evidence type="ECO:0000256" key="10">
    <source>
        <dbReference type="ARBA" id="ARBA00023242"/>
    </source>
</evidence>
<feature type="compositionally biased region" description="Basic and acidic residues" evidence="12">
    <location>
        <begin position="1087"/>
        <end position="1098"/>
    </location>
</feature>
<keyword evidence="8" id="KW-0238">DNA-binding</keyword>
<dbReference type="FunFam" id="3.30.160.60:FF:000075">
    <property type="entry name" value="Putative zinc finger protein 536"/>
    <property type="match status" value="1"/>
</dbReference>
<feature type="domain" description="C2H2-type" evidence="13">
    <location>
        <begin position="310"/>
        <end position="337"/>
    </location>
</feature>
<dbReference type="Pfam" id="PF00096">
    <property type="entry name" value="zf-C2H2"/>
    <property type="match status" value="4"/>
</dbReference>
<feature type="compositionally biased region" description="Low complexity" evidence="12">
    <location>
        <begin position="672"/>
        <end position="682"/>
    </location>
</feature>
<evidence type="ECO:0000256" key="3">
    <source>
        <dbReference type="ARBA" id="ARBA00022723"/>
    </source>
</evidence>
<comment type="subcellular location">
    <subcellularLocation>
        <location evidence="1">Nucleus</location>
    </subcellularLocation>
</comment>
<feature type="region of interest" description="Disordered" evidence="12">
    <location>
        <begin position="749"/>
        <end position="879"/>
    </location>
</feature>
<feature type="compositionally biased region" description="Low complexity" evidence="12">
    <location>
        <begin position="799"/>
        <end position="822"/>
    </location>
</feature>
<evidence type="ECO:0000256" key="6">
    <source>
        <dbReference type="ARBA" id="ARBA00022833"/>
    </source>
</evidence>
<feature type="compositionally biased region" description="Basic and acidic residues" evidence="12">
    <location>
        <begin position="918"/>
        <end position="930"/>
    </location>
</feature>
<dbReference type="GO" id="GO:0005634">
    <property type="term" value="C:nucleus"/>
    <property type="evidence" value="ECO:0007669"/>
    <property type="project" value="UniProtKB-SubCell"/>
</dbReference>
<feature type="compositionally biased region" description="Low complexity" evidence="12">
    <location>
        <begin position="472"/>
        <end position="484"/>
    </location>
</feature>
<feature type="region of interest" description="Disordered" evidence="12">
    <location>
        <begin position="620"/>
        <end position="697"/>
    </location>
</feature>
<protein>
    <submittedName>
        <fullName evidence="14">Zinc finger protein 516</fullName>
    </submittedName>
</protein>
<feature type="domain" description="C2H2-type" evidence="13">
    <location>
        <begin position="61"/>
        <end position="83"/>
    </location>
</feature>
<name>A0A8C9RK23_SCLFO</name>
<dbReference type="RefSeq" id="XP_018605802.2">
    <property type="nucleotide sequence ID" value="XM_018750286.2"/>
</dbReference>
<dbReference type="FunFam" id="3.30.160.60:FF:000761">
    <property type="entry name" value="Zinc finger protein 449"/>
    <property type="match status" value="1"/>
</dbReference>
<feature type="compositionally biased region" description="Polar residues" evidence="12">
    <location>
        <begin position="624"/>
        <end position="635"/>
    </location>
</feature>
<feature type="domain" description="C2H2-type" evidence="13">
    <location>
        <begin position="514"/>
        <end position="541"/>
    </location>
</feature>
<keyword evidence="10" id="KW-0539">Nucleus</keyword>
<keyword evidence="4" id="KW-0677">Repeat</keyword>
<dbReference type="RefSeq" id="XP_018605803.2">
    <property type="nucleotide sequence ID" value="XM_018750287.2"/>
</dbReference>
<evidence type="ECO:0000256" key="4">
    <source>
        <dbReference type="ARBA" id="ARBA00022737"/>
    </source>
</evidence>
<feature type="region of interest" description="Disordered" evidence="12">
    <location>
        <begin position="443"/>
        <end position="510"/>
    </location>
</feature>
<keyword evidence="3" id="KW-0479">Metal-binding</keyword>
<evidence type="ECO:0000259" key="13">
    <source>
        <dbReference type="PROSITE" id="PS50157"/>
    </source>
</evidence>
<feature type="region of interest" description="Disordered" evidence="12">
    <location>
        <begin position="1"/>
        <end position="24"/>
    </location>
</feature>
<reference evidence="14" key="2">
    <citation type="submission" date="2025-08" db="UniProtKB">
        <authorList>
            <consortium name="Ensembl"/>
        </authorList>
    </citation>
    <scope>IDENTIFICATION</scope>
</reference>
<dbReference type="InterPro" id="IPR013087">
    <property type="entry name" value="Znf_C2H2_type"/>
</dbReference>
<reference evidence="14 15" key="1">
    <citation type="submission" date="2019-04" db="EMBL/GenBank/DDBJ databases">
        <authorList>
            <consortium name="Wellcome Sanger Institute Data Sharing"/>
        </authorList>
    </citation>
    <scope>NUCLEOTIDE SEQUENCE [LARGE SCALE GENOMIC DNA]</scope>
</reference>
<accession>A0A8C9RK23</accession>
<dbReference type="Proteomes" id="UP000694397">
    <property type="component" value="Chromosome 23"/>
</dbReference>
<feature type="region of interest" description="Disordered" evidence="12">
    <location>
        <begin position="900"/>
        <end position="942"/>
    </location>
</feature>
<feature type="compositionally biased region" description="Basic residues" evidence="12">
    <location>
        <begin position="457"/>
        <end position="471"/>
    </location>
</feature>
<feature type="compositionally biased region" description="Basic and acidic residues" evidence="12">
    <location>
        <begin position="540"/>
        <end position="550"/>
    </location>
</feature>
<evidence type="ECO:0000256" key="9">
    <source>
        <dbReference type="ARBA" id="ARBA00023163"/>
    </source>
</evidence>
<dbReference type="Ensembl" id="ENSSFOT00015014060.2">
    <property type="protein sequence ID" value="ENSSFOP00015013889.2"/>
    <property type="gene ID" value="ENSSFOG00015008969.2"/>
</dbReference>
<dbReference type="PROSITE" id="PS50157">
    <property type="entry name" value="ZINC_FINGER_C2H2_2"/>
    <property type="match status" value="9"/>
</dbReference>